<reference evidence="1 2" key="1">
    <citation type="journal article" date="2017" name="Curr. Biol.">
        <title>The Evolution of Venom by Co-option of Single-Copy Genes.</title>
        <authorList>
            <person name="Martinson E.O."/>
            <person name="Mrinalini"/>
            <person name="Kelkar Y.D."/>
            <person name="Chang C.H."/>
            <person name="Werren J.H."/>
        </authorList>
    </citation>
    <scope>NUCLEOTIDE SEQUENCE [LARGE SCALE GENOMIC DNA]</scope>
    <source>
        <strain evidence="1 2">Alberta</strain>
        <tissue evidence="1">Whole body</tissue>
    </source>
</reference>
<dbReference type="Proteomes" id="UP000215335">
    <property type="component" value="Unassembled WGS sequence"/>
</dbReference>
<sequence>GPPHQLYRYTTNVNFCDHLLTTSGKMTAFMTLKKLQDLVVGTIFARKYVKYCGLNQIDRLLLILAGVKRSEGKRTLKYLFLQDPVDSCYPARFSD</sequence>
<feature type="non-terminal residue" evidence="1">
    <location>
        <position position="95"/>
    </location>
</feature>
<keyword evidence="2" id="KW-1185">Reference proteome</keyword>
<organism evidence="1 2">
    <name type="scientific">Trichomalopsis sarcophagae</name>
    <dbReference type="NCBI Taxonomy" id="543379"/>
    <lineage>
        <taxon>Eukaryota</taxon>
        <taxon>Metazoa</taxon>
        <taxon>Ecdysozoa</taxon>
        <taxon>Arthropoda</taxon>
        <taxon>Hexapoda</taxon>
        <taxon>Insecta</taxon>
        <taxon>Pterygota</taxon>
        <taxon>Neoptera</taxon>
        <taxon>Endopterygota</taxon>
        <taxon>Hymenoptera</taxon>
        <taxon>Apocrita</taxon>
        <taxon>Proctotrupomorpha</taxon>
        <taxon>Chalcidoidea</taxon>
        <taxon>Pteromalidae</taxon>
        <taxon>Pteromalinae</taxon>
        <taxon>Trichomalopsis</taxon>
    </lineage>
</organism>
<dbReference type="AlphaFoldDB" id="A0A232ERT8"/>
<evidence type="ECO:0000313" key="1">
    <source>
        <dbReference type="EMBL" id="OXU21070.1"/>
    </source>
</evidence>
<proteinExistence type="predicted"/>
<gene>
    <name evidence="1" type="ORF">TSAR_016644</name>
</gene>
<comment type="caution">
    <text evidence="1">The sequence shown here is derived from an EMBL/GenBank/DDBJ whole genome shotgun (WGS) entry which is preliminary data.</text>
</comment>
<dbReference type="EMBL" id="NNAY01002552">
    <property type="protein sequence ID" value="OXU21070.1"/>
    <property type="molecule type" value="Genomic_DNA"/>
</dbReference>
<evidence type="ECO:0000313" key="2">
    <source>
        <dbReference type="Proteomes" id="UP000215335"/>
    </source>
</evidence>
<feature type="non-terminal residue" evidence="1">
    <location>
        <position position="1"/>
    </location>
</feature>
<name>A0A232ERT8_9HYME</name>
<accession>A0A232ERT8</accession>
<protein>
    <submittedName>
        <fullName evidence="1">Uncharacterized protein</fullName>
    </submittedName>
</protein>